<dbReference type="RefSeq" id="XP_033569207.1">
    <property type="nucleotide sequence ID" value="XM_033721403.1"/>
</dbReference>
<organism evidence="2">
    <name type="scientific">Mytilinidion resinicola</name>
    <dbReference type="NCBI Taxonomy" id="574789"/>
    <lineage>
        <taxon>Eukaryota</taxon>
        <taxon>Fungi</taxon>
        <taxon>Dikarya</taxon>
        <taxon>Ascomycota</taxon>
        <taxon>Pezizomycotina</taxon>
        <taxon>Dothideomycetes</taxon>
        <taxon>Pleosporomycetidae</taxon>
        <taxon>Mytilinidiales</taxon>
        <taxon>Mytilinidiaceae</taxon>
        <taxon>Mytilinidion</taxon>
    </lineage>
</organism>
<keyword evidence="3" id="KW-1185">Reference proteome</keyword>
<proteinExistence type="predicted"/>
<evidence type="ECO:0000256" key="1">
    <source>
        <dbReference type="SAM" id="SignalP"/>
    </source>
</evidence>
<dbReference type="EMBL" id="MU003724">
    <property type="protein sequence ID" value="KAF2802243.1"/>
    <property type="molecule type" value="Genomic_DNA"/>
</dbReference>
<gene>
    <name evidence="2 4" type="ORF">BDZ99DRAFT_469021</name>
</gene>
<sequence>MLLTTLLLLLTATFPATKAAPSTPSFTISPPDSNTTIANSTSLYRRDIATDHPITTCKSNHLPPLHWYFSAVGDACANLWTNTPLTKSLTVTVAAAQHWDQEIPTYDNSGLTFRFKVYAALERNHLDPPRYFSYSDCLANFGYTDNVGILTGAGMTKCYASEDAADGSGKKGDVLVRGGSVTYYPAPIGSRFVFHVAQV</sequence>
<feature type="chain" id="PRO_5044628797" description="Ubiquitin 3 binding protein But2 C-terminal domain-containing protein" evidence="1">
    <location>
        <begin position="20"/>
        <end position="199"/>
    </location>
</feature>
<evidence type="ECO:0000313" key="4">
    <source>
        <dbReference type="RefSeq" id="XP_033569207.1"/>
    </source>
</evidence>
<evidence type="ECO:0000313" key="2">
    <source>
        <dbReference type="EMBL" id="KAF2802243.1"/>
    </source>
</evidence>
<reference evidence="2 4" key="1">
    <citation type="journal article" date="2020" name="Stud. Mycol.">
        <title>101 Dothideomycetes genomes: a test case for predicting lifestyles and emergence of pathogens.</title>
        <authorList>
            <person name="Haridas S."/>
            <person name="Albert R."/>
            <person name="Binder M."/>
            <person name="Bloem J."/>
            <person name="Labutti K."/>
            <person name="Salamov A."/>
            <person name="Andreopoulos B."/>
            <person name="Baker S."/>
            <person name="Barry K."/>
            <person name="Bills G."/>
            <person name="Bluhm B."/>
            <person name="Cannon C."/>
            <person name="Castanera R."/>
            <person name="Culley D."/>
            <person name="Daum C."/>
            <person name="Ezra D."/>
            <person name="Gonzalez J."/>
            <person name="Henrissat B."/>
            <person name="Kuo A."/>
            <person name="Liang C."/>
            <person name="Lipzen A."/>
            <person name="Lutzoni F."/>
            <person name="Magnuson J."/>
            <person name="Mondo S."/>
            <person name="Nolan M."/>
            <person name="Ohm R."/>
            <person name="Pangilinan J."/>
            <person name="Park H.-J."/>
            <person name="Ramirez L."/>
            <person name="Alfaro M."/>
            <person name="Sun H."/>
            <person name="Tritt A."/>
            <person name="Yoshinaga Y."/>
            <person name="Zwiers L.-H."/>
            <person name="Turgeon B."/>
            <person name="Goodwin S."/>
            <person name="Spatafora J."/>
            <person name="Crous P."/>
            <person name="Grigoriev I."/>
        </authorList>
    </citation>
    <scope>NUCLEOTIDE SEQUENCE</scope>
    <source>
        <strain evidence="2 4">CBS 304.34</strain>
    </source>
</reference>
<evidence type="ECO:0000313" key="3">
    <source>
        <dbReference type="Proteomes" id="UP000504636"/>
    </source>
</evidence>
<name>A0A6A6Y150_9PEZI</name>
<reference evidence="4" key="3">
    <citation type="submission" date="2025-04" db="UniProtKB">
        <authorList>
            <consortium name="RefSeq"/>
        </authorList>
    </citation>
    <scope>IDENTIFICATION</scope>
    <source>
        <strain evidence="4">CBS 304.34</strain>
    </source>
</reference>
<dbReference type="AlphaFoldDB" id="A0A6A6Y150"/>
<evidence type="ECO:0008006" key="5">
    <source>
        <dbReference type="Google" id="ProtNLM"/>
    </source>
</evidence>
<reference evidence="4" key="2">
    <citation type="submission" date="2020-04" db="EMBL/GenBank/DDBJ databases">
        <authorList>
            <consortium name="NCBI Genome Project"/>
        </authorList>
    </citation>
    <scope>NUCLEOTIDE SEQUENCE</scope>
    <source>
        <strain evidence="4">CBS 304.34</strain>
    </source>
</reference>
<dbReference type="Proteomes" id="UP000504636">
    <property type="component" value="Unplaced"/>
</dbReference>
<feature type="signal peptide" evidence="1">
    <location>
        <begin position="1"/>
        <end position="19"/>
    </location>
</feature>
<dbReference type="OrthoDB" id="10341777at2759"/>
<keyword evidence="1" id="KW-0732">Signal</keyword>
<dbReference type="GeneID" id="54462296"/>
<protein>
    <recommendedName>
        <fullName evidence="5">Ubiquitin 3 binding protein But2 C-terminal domain-containing protein</fullName>
    </recommendedName>
</protein>
<accession>A0A6A6Y150</accession>